<name>A0A0A7G1Q4_9CLOT</name>
<keyword evidence="2" id="KW-1185">Reference proteome</keyword>
<dbReference type="eggNOG" id="COG0726">
    <property type="taxonomic scope" value="Bacteria"/>
</dbReference>
<dbReference type="HOGENOM" id="CLU_1616111_0_0_9"/>
<evidence type="ECO:0000313" key="1">
    <source>
        <dbReference type="EMBL" id="AIY84906.1"/>
    </source>
</evidence>
<accession>A0A0A7G1Q4</accession>
<dbReference type="InterPro" id="IPR011330">
    <property type="entry name" value="Glyco_hydro/deAcase_b/a-brl"/>
</dbReference>
<sequence>MAIYPHCNIHEYNQIYKSSDTYFKDLEVCQNKLNRVLNQNKNYKFVRMPGGSTNLVCKKEVLNNIKKGLKDKNIMYVDWNIDSGDASAAKVSSESIRNNIKNSAGTYKIEVVLMHDAEGKKSTADTLDSIIQEYKLLNYEFKTLDNITNEEIQYLVNSKVINRE</sequence>
<organism evidence="1 2">
    <name type="scientific">Clostridium baratii str. Sullivan</name>
    <dbReference type="NCBI Taxonomy" id="1415775"/>
    <lineage>
        <taxon>Bacteria</taxon>
        <taxon>Bacillati</taxon>
        <taxon>Bacillota</taxon>
        <taxon>Clostridia</taxon>
        <taxon>Eubacteriales</taxon>
        <taxon>Clostridiaceae</taxon>
        <taxon>Clostridium</taxon>
    </lineage>
</organism>
<proteinExistence type="predicted"/>
<dbReference type="KEGG" id="cbv:U729_2016"/>
<dbReference type="Proteomes" id="UP000030635">
    <property type="component" value="Chromosome"/>
</dbReference>
<gene>
    <name evidence="1" type="ORF">U729_2016</name>
</gene>
<evidence type="ECO:0000313" key="2">
    <source>
        <dbReference type="Proteomes" id="UP000030635"/>
    </source>
</evidence>
<dbReference type="STRING" id="1561.NPD11_996"/>
<dbReference type="AlphaFoldDB" id="A0A0A7G1Q4"/>
<reference evidence="1 2" key="1">
    <citation type="journal article" date="2015" name="Infect. Genet. Evol.">
        <title>Genomic sequences of six botulinum neurotoxin-producing strains representing three clostridial species illustrate the mobility and diversity of botulinum neurotoxin genes.</title>
        <authorList>
            <person name="Smith T.J."/>
            <person name="Hill K.K."/>
            <person name="Xie G."/>
            <person name="Foley B.T."/>
            <person name="Williamson C.H."/>
            <person name="Foster J.T."/>
            <person name="Johnson S.L."/>
            <person name="Chertkov O."/>
            <person name="Teshima H."/>
            <person name="Gibbons H.S."/>
            <person name="Johnsky L.A."/>
            <person name="Karavis M.A."/>
            <person name="Smith L.A."/>
        </authorList>
    </citation>
    <scope>NUCLEOTIDE SEQUENCE [LARGE SCALE GENOMIC DNA]</scope>
    <source>
        <strain evidence="1 2">Sullivan</strain>
    </source>
</reference>
<dbReference type="Gene3D" id="3.20.20.370">
    <property type="entry name" value="Glycoside hydrolase/deacetylase"/>
    <property type="match status" value="1"/>
</dbReference>
<dbReference type="GO" id="GO:0005975">
    <property type="term" value="P:carbohydrate metabolic process"/>
    <property type="evidence" value="ECO:0007669"/>
    <property type="project" value="InterPro"/>
</dbReference>
<dbReference type="EMBL" id="CP006905">
    <property type="protein sequence ID" value="AIY84906.1"/>
    <property type="molecule type" value="Genomic_DNA"/>
</dbReference>
<protein>
    <submittedName>
        <fullName evidence="1">Putative peptidoglycan N-acetylglucosamine deacetylase</fullName>
    </submittedName>
</protein>
<dbReference type="SUPFAM" id="SSF88713">
    <property type="entry name" value="Glycoside hydrolase/deacetylase"/>
    <property type="match status" value="1"/>
</dbReference>